<organism evidence="5 6">
    <name type="scientific">Nonomuraea harbinensis</name>
    <dbReference type="NCBI Taxonomy" id="1286938"/>
    <lineage>
        <taxon>Bacteria</taxon>
        <taxon>Bacillati</taxon>
        <taxon>Actinomycetota</taxon>
        <taxon>Actinomycetes</taxon>
        <taxon>Streptosporangiales</taxon>
        <taxon>Streptosporangiaceae</taxon>
        <taxon>Nonomuraea</taxon>
    </lineage>
</organism>
<evidence type="ECO:0000313" key="5">
    <source>
        <dbReference type="EMBL" id="MFC5820976.1"/>
    </source>
</evidence>
<reference evidence="6" key="1">
    <citation type="journal article" date="2019" name="Int. J. Syst. Evol. Microbiol.">
        <title>The Global Catalogue of Microorganisms (GCM) 10K type strain sequencing project: providing services to taxonomists for standard genome sequencing and annotation.</title>
        <authorList>
            <consortium name="The Broad Institute Genomics Platform"/>
            <consortium name="The Broad Institute Genome Sequencing Center for Infectious Disease"/>
            <person name="Wu L."/>
            <person name="Ma J."/>
        </authorList>
    </citation>
    <scope>NUCLEOTIDE SEQUENCE [LARGE SCALE GENOMIC DNA]</scope>
    <source>
        <strain evidence="6">CGMCC 4.7106</strain>
    </source>
</reference>
<evidence type="ECO:0000313" key="6">
    <source>
        <dbReference type="Proteomes" id="UP001596096"/>
    </source>
</evidence>
<dbReference type="GO" id="GO:0003677">
    <property type="term" value="F:DNA binding"/>
    <property type="evidence" value="ECO:0007669"/>
    <property type="project" value="UniProtKB-KW"/>
</dbReference>
<dbReference type="CDD" id="cd04496">
    <property type="entry name" value="SSB_OBF"/>
    <property type="match status" value="1"/>
</dbReference>
<feature type="region of interest" description="Disordered" evidence="4">
    <location>
        <begin position="125"/>
        <end position="160"/>
    </location>
</feature>
<keyword evidence="1 2" id="KW-0238">DNA-binding</keyword>
<comment type="caution">
    <text evidence="1">Lacks conserved residue(s) required for the propagation of feature annotation.</text>
</comment>
<evidence type="ECO:0000256" key="4">
    <source>
        <dbReference type="SAM" id="MobiDB-lite"/>
    </source>
</evidence>
<comment type="subunit">
    <text evidence="1">Homotetramer.</text>
</comment>
<accession>A0ABW1C8D9</accession>
<dbReference type="RefSeq" id="WP_219546494.1">
    <property type="nucleotide sequence ID" value="NZ_JAHKRN010000024.1"/>
</dbReference>
<dbReference type="NCBIfam" id="TIGR00621">
    <property type="entry name" value="ssb"/>
    <property type="match status" value="1"/>
</dbReference>
<dbReference type="InterPro" id="IPR011344">
    <property type="entry name" value="ssDNA-bd"/>
</dbReference>
<keyword evidence="6" id="KW-1185">Reference proteome</keyword>
<dbReference type="PROSITE" id="PS50935">
    <property type="entry name" value="SSB"/>
    <property type="match status" value="1"/>
</dbReference>
<dbReference type="EMBL" id="JBHSNW010000029">
    <property type="protein sequence ID" value="MFC5820976.1"/>
    <property type="molecule type" value="Genomic_DNA"/>
</dbReference>
<dbReference type="PANTHER" id="PTHR10302:SF27">
    <property type="entry name" value="SINGLE-STRANDED DNA-BINDING PROTEIN"/>
    <property type="match status" value="1"/>
</dbReference>
<dbReference type="PANTHER" id="PTHR10302">
    <property type="entry name" value="SINGLE-STRANDED DNA-BINDING PROTEIN"/>
    <property type="match status" value="1"/>
</dbReference>
<name>A0ABW1C8D9_9ACTN</name>
<evidence type="ECO:0000256" key="3">
    <source>
        <dbReference type="RuleBase" id="RU000524"/>
    </source>
</evidence>
<comment type="caution">
    <text evidence="5">The sequence shown here is derived from an EMBL/GenBank/DDBJ whole genome shotgun (WGS) entry which is preliminary data.</text>
</comment>
<evidence type="ECO:0000256" key="2">
    <source>
        <dbReference type="PROSITE-ProRule" id="PRU00252"/>
    </source>
</evidence>
<feature type="compositionally biased region" description="Low complexity" evidence="4">
    <location>
        <begin position="142"/>
        <end position="153"/>
    </location>
</feature>
<proteinExistence type="inferred from homology"/>
<evidence type="ECO:0000256" key="1">
    <source>
        <dbReference type="HAMAP-Rule" id="MF_00984"/>
    </source>
</evidence>
<dbReference type="Proteomes" id="UP001596096">
    <property type="component" value="Unassembled WGS sequence"/>
</dbReference>
<protein>
    <recommendedName>
        <fullName evidence="1 3">Single-stranded DNA-binding protein</fullName>
        <shortName evidence="1">SSB</shortName>
    </recommendedName>
</protein>
<dbReference type="HAMAP" id="MF_00984">
    <property type="entry name" value="SSB"/>
    <property type="match status" value="1"/>
</dbReference>
<dbReference type="Pfam" id="PF00436">
    <property type="entry name" value="SSB"/>
    <property type="match status" value="1"/>
</dbReference>
<dbReference type="InterPro" id="IPR000424">
    <property type="entry name" value="Primosome_PriB/ssb"/>
</dbReference>
<gene>
    <name evidence="5" type="primary">ssb</name>
    <name evidence="5" type="ORF">ACFPUY_38275</name>
</gene>
<sequence>MSIGDTPITVVGNLTDDPSLNFSQQGVAVASFTIASSRRVRDQATGEWSDGDTLFLRCSAFRKLAENCAESLTRGCRAVVTGRLKQRTYEDREGIKRTVFEVEVEDVGPSLKWASAKVVKIQRDQVPAPASGTEAPPSDPWAVPQAPVAAGAGYPSTPPF</sequence>